<accession>A0A8S9HIX6</accession>
<sequence>MWCCLCLRSRLLGLSRDTFPLLENQLRVEAGKKVLTSLDLRALEIQLLICVCSSCSRHVSEHLVLMREALLRSGVGVFVYDGFKATLQASSQSSFLFPSGLVPSPESVSTCPCKDFLILGSRRRQPTRVFRVSICQWGLWSLGGLVGESGISQHREQDRFMVVSSHIVFAGLGMLSASTSSGRVWSPHPIFYMRLSINVGESYEFQGDHRELATPEATWEFPASAATRRTSRSNDHRVR</sequence>
<dbReference type="AlphaFoldDB" id="A0A8S9HIX6"/>
<dbReference type="EMBL" id="QGKW02001940">
    <property type="protein sequence ID" value="KAF2557933.1"/>
    <property type="molecule type" value="Genomic_DNA"/>
</dbReference>
<dbReference type="Proteomes" id="UP000712281">
    <property type="component" value="Unassembled WGS sequence"/>
</dbReference>
<name>A0A8S9HIX6_BRACR</name>
<gene>
    <name evidence="1" type="ORF">F2Q68_00017440</name>
</gene>
<evidence type="ECO:0000313" key="1">
    <source>
        <dbReference type="EMBL" id="KAF2557933.1"/>
    </source>
</evidence>
<proteinExistence type="predicted"/>
<reference evidence="1" key="1">
    <citation type="submission" date="2019-12" db="EMBL/GenBank/DDBJ databases">
        <title>Genome sequencing and annotation of Brassica cretica.</title>
        <authorList>
            <person name="Studholme D.J."/>
            <person name="Sarris P.F."/>
        </authorList>
    </citation>
    <scope>NUCLEOTIDE SEQUENCE</scope>
    <source>
        <strain evidence="1">PFS-001/15</strain>
        <tissue evidence="1">Leaf</tissue>
    </source>
</reference>
<organism evidence="1 2">
    <name type="scientific">Brassica cretica</name>
    <name type="common">Mustard</name>
    <dbReference type="NCBI Taxonomy" id="69181"/>
    <lineage>
        <taxon>Eukaryota</taxon>
        <taxon>Viridiplantae</taxon>
        <taxon>Streptophyta</taxon>
        <taxon>Embryophyta</taxon>
        <taxon>Tracheophyta</taxon>
        <taxon>Spermatophyta</taxon>
        <taxon>Magnoliopsida</taxon>
        <taxon>eudicotyledons</taxon>
        <taxon>Gunneridae</taxon>
        <taxon>Pentapetalae</taxon>
        <taxon>rosids</taxon>
        <taxon>malvids</taxon>
        <taxon>Brassicales</taxon>
        <taxon>Brassicaceae</taxon>
        <taxon>Brassiceae</taxon>
        <taxon>Brassica</taxon>
    </lineage>
</organism>
<evidence type="ECO:0000313" key="2">
    <source>
        <dbReference type="Proteomes" id="UP000712281"/>
    </source>
</evidence>
<protein>
    <submittedName>
        <fullName evidence="1">Uncharacterized protein</fullName>
    </submittedName>
</protein>
<comment type="caution">
    <text evidence="1">The sequence shown here is derived from an EMBL/GenBank/DDBJ whole genome shotgun (WGS) entry which is preliminary data.</text>
</comment>